<evidence type="ECO:0000256" key="9">
    <source>
        <dbReference type="ARBA" id="ARBA00023315"/>
    </source>
</evidence>
<keyword evidence="9" id="KW-0012">Acyltransferase</keyword>
<evidence type="ECO:0000256" key="4">
    <source>
        <dbReference type="ARBA" id="ARBA00022692"/>
    </source>
</evidence>
<dbReference type="GO" id="GO:0016020">
    <property type="term" value="C:membrane"/>
    <property type="evidence" value="ECO:0007669"/>
    <property type="project" value="UniProtKB-SubCell"/>
</dbReference>
<evidence type="ECO:0000256" key="11">
    <source>
        <dbReference type="SAM" id="Phobius"/>
    </source>
</evidence>
<dbReference type="GO" id="GO:0005739">
    <property type="term" value="C:mitochondrion"/>
    <property type="evidence" value="ECO:0007669"/>
    <property type="project" value="TreeGrafter"/>
</dbReference>
<evidence type="ECO:0000256" key="10">
    <source>
        <dbReference type="PIRSR" id="PIRSR600542-1"/>
    </source>
</evidence>
<proteinExistence type="inferred from homology"/>
<feature type="transmembrane region" description="Helical" evidence="11">
    <location>
        <begin position="128"/>
        <end position="151"/>
    </location>
</feature>
<gene>
    <name evidence="13" type="ORF">CCUR1050_LOCUS30367</name>
</gene>
<dbReference type="Gene3D" id="3.30.559.70">
    <property type="entry name" value="Choline/Carnitine o-acyltransferase, domain 2"/>
    <property type="match status" value="1"/>
</dbReference>
<evidence type="ECO:0000256" key="8">
    <source>
        <dbReference type="ARBA" id="ARBA00023136"/>
    </source>
</evidence>
<dbReference type="SUPFAM" id="SSF52777">
    <property type="entry name" value="CoA-dependent acyltransferases"/>
    <property type="match status" value="2"/>
</dbReference>
<dbReference type="Pfam" id="PF00755">
    <property type="entry name" value="Carn_acyltransf"/>
    <property type="match status" value="1"/>
</dbReference>
<keyword evidence="5" id="KW-0276">Fatty acid metabolism</keyword>
<feature type="transmembrane region" description="Helical" evidence="11">
    <location>
        <begin position="172"/>
        <end position="193"/>
    </location>
</feature>
<dbReference type="GO" id="GO:0009437">
    <property type="term" value="P:carnitine metabolic process"/>
    <property type="evidence" value="ECO:0007669"/>
    <property type="project" value="TreeGrafter"/>
</dbReference>
<keyword evidence="3" id="KW-0808">Transferase</keyword>
<dbReference type="PANTHER" id="PTHR22589:SF31">
    <property type="entry name" value="CARNITINE O-PALMITOYLTRANSFERASE"/>
    <property type="match status" value="1"/>
</dbReference>
<dbReference type="AlphaFoldDB" id="A0A7S0QYL4"/>
<name>A0A7S0QYL4_9CRYP</name>
<dbReference type="InterPro" id="IPR000542">
    <property type="entry name" value="Carn_acyl_trans"/>
</dbReference>
<evidence type="ECO:0000256" key="2">
    <source>
        <dbReference type="ARBA" id="ARBA00005232"/>
    </source>
</evidence>
<evidence type="ECO:0000256" key="5">
    <source>
        <dbReference type="ARBA" id="ARBA00022832"/>
    </source>
</evidence>
<protein>
    <recommendedName>
        <fullName evidence="12">Choline/carnitine acyltransferase domain-containing protein</fullName>
    </recommendedName>
</protein>
<evidence type="ECO:0000256" key="6">
    <source>
        <dbReference type="ARBA" id="ARBA00022989"/>
    </source>
</evidence>
<dbReference type="Gene3D" id="3.30.559.10">
    <property type="entry name" value="Chloramphenicol acetyltransferase-like domain"/>
    <property type="match status" value="1"/>
</dbReference>
<keyword evidence="4 11" id="KW-0812">Transmembrane</keyword>
<feature type="domain" description="Choline/carnitine acyltransferase" evidence="12">
    <location>
        <begin position="200"/>
        <end position="795"/>
    </location>
</feature>
<dbReference type="InterPro" id="IPR039551">
    <property type="entry name" value="Cho/carn_acyl_trans"/>
</dbReference>
<sequence length="942" mass="106075">MAEARAAVNTLRVGTLSLEQVTSAAKLRGVQVHGVDGGILIVIPSVKFLWRQLVGRIRYIGQNFQTLCWPAPVWGVLVAIALFTAAVLNSASDSWLRNNWVANFLWSVDENLIGFLSLSEYFPRGLRILYISSYTAMASLLFLSLLNRLVMRIFLQYRGWMYERKPSIATKIWGALMKSFFLGQGQSALMYSFQNAMPRLPVPPLKETINKYLRSVEPLLKPDEFSEVETQAQLFLKGEGANLQRFLVAKSWLSGNYVSDWWEKYIYLRSRSPILINSNYYGLGYAYHIPSAIQTARAGVLVHYFAKYKRRLDSEQLPPTTIRGLVPVCMRQFERIFATTRIPGRDSDLLKHISGQTTTHVAVLYKGTYWRVDTLSDSGLLLQPFQLQDQFEALMSAVDNADSSGLRVPGKDDPEANIAALTAWNRTRWAEVREDYFGEGLNRMSLEEIESSIFVLHLDDRAPADWTESGHLSLHGGGTCRWCDKSFNLLVFANGQATVHAEHSWADAPVIAYSWEWVLSHESISKVYDKAGNCLRPEASVDTAALAAKPKKLALRGPTRLEWLLHAKAREAIAEAVVHAKALCEDIDLVVDCFATKTGGYGKGLVKQFQCGPDAWIQMALQLAYFRDQGHLDLTYESAATRLFNEGRTETIRSVSKESKEFVTVFLDPNSTKEAKIAAMRKATDRHQDVSRDASCGKGVDRHLFALYVVGMGLGKDIKFLKEALSIPWRLSTSQIPQRQTEGILDKIDESMVSPSGGFGPVADDGYGVSYMIASDDQTFFHVSSKKSCKATVREYSSHTLACSDTRAHIRIDQIRLDCLLLCRDRIWTEKGGSFLTCVIRRIPTALRGRYSERYRTCAPCLRNEAGAALHLGLPFCPLHRRSKTKTRDVPGEVKRVHWKGRPVMEDGGPAGKRQWCRFDTRPHQCSESRIGNKWRRALRLV</sequence>
<dbReference type="FunFam" id="3.30.559.10:FF:000002">
    <property type="entry name" value="carnitine O-palmitoyltransferase 1, liver isoform"/>
    <property type="match status" value="1"/>
</dbReference>
<dbReference type="InterPro" id="IPR023213">
    <property type="entry name" value="CAT-like_dom_sf"/>
</dbReference>
<dbReference type="InterPro" id="IPR042231">
    <property type="entry name" value="Cho/carn_acyl_trans_2"/>
</dbReference>
<evidence type="ECO:0000313" key="13">
    <source>
        <dbReference type="EMBL" id="CAD8657714.1"/>
    </source>
</evidence>
<feature type="transmembrane region" description="Helical" evidence="11">
    <location>
        <begin position="71"/>
        <end position="91"/>
    </location>
</feature>
<evidence type="ECO:0000259" key="12">
    <source>
        <dbReference type="Pfam" id="PF00755"/>
    </source>
</evidence>
<evidence type="ECO:0000256" key="7">
    <source>
        <dbReference type="ARBA" id="ARBA00023098"/>
    </source>
</evidence>
<comment type="subcellular location">
    <subcellularLocation>
        <location evidence="1">Membrane</location>
        <topology evidence="1">Multi-pass membrane protein</topology>
    </subcellularLocation>
</comment>
<dbReference type="PROSITE" id="PS00440">
    <property type="entry name" value="ACYLTRANSF_C_2"/>
    <property type="match status" value="1"/>
</dbReference>
<dbReference type="PANTHER" id="PTHR22589">
    <property type="entry name" value="CARNITINE O-ACYLTRANSFERASE"/>
    <property type="match status" value="1"/>
</dbReference>
<reference evidence="13" key="1">
    <citation type="submission" date="2021-01" db="EMBL/GenBank/DDBJ databases">
        <authorList>
            <person name="Corre E."/>
            <person name="Pelletier E."/>
            <person name="Niang G."/>
            <person name="Scheremetjew M."/>
            <person name="Finn R."/>
            <person name="Kale V."/>
            <person name="Holt S."/>
            <person name="Cochrane G."/>
            <person name="Meng A."/>
            <person name="Brown T."/>
            <person name="Cohen L."/>
        </authorList>
    </citation>
    <scope>NUCLEOTIDE SEQUENCE</scope>
    <source>
        <strain evidence="13">CCAP979/52</strain>
    </source>
</reference>
<evidence type="ECO:0000256" key="1">
    <source>
        <dbReference type="ARBA" id="ARBA00004141"/>
    </source>
</evidence>
<dbReference type="EMBL" id="HBEZ01055300">
    <property type="protein sequence ID" value="CAD8657714.1"/>
    <property type="molecule type" value="Transcribed_RNA"/>
</dbReference>
<dbReference type="GO" id="GO:0006631">
    <property type="term" value="P:fatty acid metabolic process"/>
    <property type="evidence" value="ECO:0007669"/>
    <property type="project" value="UniProtKB-KW"/>
</dbReference>
<comment type="similarity">
    <text evidence="2">Belongs to the carnitine/choline acetyltransferase family.</text>
</comment>
<keyword evidence="7" id="KW-0443">Lipid metabolism</keyword>
<dbReference type="GO" id="GO:0004095">
    <property type="term" value="F:carnitine O-palmitoyltransferase activity"/>
    <property type="evidence" value="ECO:0007669"/>
    <property type="project" value="TreeGrafter"/>
</dbReference>
<organism evidence="13">
    <name type="scientific">Cryptomonas curvata</name>
    <dbReference type="NCBI Taxonomy" id="233186"/>
    <lineage>
        <taxon>Eukaryota</taxon>
        <taxon>Cryptophyceae</taxon>
        <taxon>Cryptomonadales</taxon>
        <taxon>Cryptomonadaceae</taxon>
        <taxon>Cryptomonas</taxon>
    </lineage>
</organism>
<evidence type="ECO:0000256" key="3">
    <source>
        <dbReference type="ARBA" id="ARBA00022679"/>
    </source>
</evidence>
<accession>A0A7S0QYL4</accession>
<keyword evidence="8 11" id="KW-0472">Membrane</keyword>
<feature type="active site" description="Proton acceptor" evidence="10">
    <location>
        <position position="503"/>
    </location>
</feature>
<keyword evidence="6 11" id="KW-1133">Transmembrane helix</keyword>